<evidence type="ECO:0000313" key="2">
    <source>
        <dbReference type="Proteomes" id="UP000707356"/>
    </source>
</evidence>
<sequence>MAEKQPVSVKTGEFYQPVRIYYEVFKPKTVIAALKKLKCMEREGERWNWLFEAEAKKLRFNRPYSSLSPADKPLILGYFTFRSESEMLLDLRSQQRALQALDFFEKRINRYAATPTRMRVVNRIFAVDEMPNRAIHPSLDPFFDRDDVPCLALETEHQLAEIAAQYADDPEAKEAATHDFFDEQFNRTHPEIEEILIHADKLDRLSLPMVLQMRQVEAFEHWRGNFTFRASDLVQQWVAAIGDEDEDEEFEADEEMEIAAEGTELAAPDLPQS</sequence>
<evidence type="ECO:0000313" key="1">
    <source>
        <dbReference type="EMBL" id="MBW4468758.1"/>
    </source>
</evidence>
<accession>A0A951PGB8</accession>
<name>A0A951PGB8_9CYAN</name>
<protein>
    <submittedName>
        <fullName evidence="1">Uncharacterized protein</fullName>
    </submittedName>
</protein>
<proteinExistence type="predicted"/>
<dbReference type="EMBL" id="JAHHHV010000092">
    <property type="protein sequence ID" value="MBW4468758.1"/>
    <property type="molecule type" value="Genomic_DNA"/>
</dbReference>
<organism evidence="1 2">
    <name type="scientific">Pegethrix bostrychoides GSE-TBD4-15B</name>
    <dbReference type="NCBI Taxonomy" id="2839662"/>
    <lineage>
        <taxon>Bacteria</taxon>
        <taxon>Bacillati</taxon>
        <taxon>Cyanobacteriota</taxon>
        <taxon>Cyanophyceae</taxon>
        <taxon>Oculatellales</taxon>
        <taxon>Oculatellaceae</taxon>
        <taxon>Pegethrix</taxon>
    </lineage>
</organism>
<reference evidence="1" key="2">
    <citation type="journal article" date="2022" name="Microbiol. Resour. Announc.">
        <title>Metagenome Sequencing to Explore Phylogenomics of Terrestrial Cyanobacteria.</title>
        <authorList>
            <person name="Ward R.D."/>
            <person name="Stajich J.E."/>
            <person name="Johansen J.R."/>
            <person name="Huntemann M."/>
            <person name="Clum A."/>
            <person name="Foster B."/>
            <person name="Foster B."/>
            <person name="Roux S."/>
            <person name="Palaniappan K."/>
            <person name="Varghese N."/>
            <person name="Mukherjee S."/>
            <person name="Reddy T.B.K."/>
            <person name="Daum C."/>
            <person name="Copeland A."/>
            <person name="Chen I.A."/>
            <person name="Ivanova N.N."/>
            <person name="Kyrpides N.C."/>
            <person name="Shapiro N."/>
            <person name="Eloe-Fadrosh E.A."/>
            <person name="Pietrasiak N."/>
        </authorList>
    </citation>
    <scope>NUCLEOTIDE SEQUENCE</scope>
    <source>
        <strain evidence="1">GSE-TBD4-15B</strain>
    </source>
</reference>
<comment type="caution">
    <text evidence="1">The sequence shown here is derived from an EMBL/GenBank/DDBJ whole genome shotgun (WGS) entry which is preliminary data.</text>
</comment>
<dbReference type="AlphaFoldDB" id="A0A951PGB8"/>
<reference evidence="1" key="1">
    <citation type="submission" date="2021-05" db="EMBL/GenBank/DDBJ databases">
        <authorList>
            <person name="Pietrasiak N."/>
            <person name="Ward R."/>
            <person name="Stajich J.E."/>
            <person name="Kurbessoian T."/>
        </authorList>
    </citation>
    <scope>NUCLEOTIDE SEQUENCE</scope>
    <source>
        <strain evidence="1">GSE-TBD4-15B</strain>
    </source>
</reference>
<gene>
    <name evidence="1" type="ORF">KME07_25305</name>
</gene>
<dbReference type="Proteomes" id="UP000707356">
    <property type="component" value="Unassembled WGS sequence"/>
</dbReference>